<keyword evidence="4" id="KW-1185">Reference proteome</keyword>
<keyword evidence="2" id="KW-0812">Transmembrane</keyword>
<dbReference type="Proteomes" id="UP000518316">
    <property type="component" value="Unassembled WGS sequence"/>
</dbReference>
<feature type="transmembrane region" description="Helical" evidence="2">
    <location>
        <begin position="55"/>
        <end position="75"/>
    </location>
</feature>
<proteinExistence type="predicted"/>
<sequence>MKNIKPLKNDAKNFKKNWKSLDQPSKMFTFVFLLSITVAILDAIAIHSTENTLSQIIIYIKDLFPLLFFALGQFFSSQNKKSKGSETLEDDKTNKQEIASNSTKDVPRRKRRKFDRFKS</sequence>
<protein>
    <submittedName>
        <fullName evidence="3">Uncharacterized protein</fullName>
    </submittedName>
</protein>
<dbReference type="RefSeq" id="WP_182597795.1">
    <property type="nucleotide sequence ID" value="NZ_JACIVC010000046.1"/>
</dbReference>
<gene>
    <name evidence="3" type="ORF">H5S40_03005</name>
</gene>
<feature type="compositionally biased region" description="Basic and acidic residues" evidence="1">
    <location>
        <begin position="83"/>
        <end position="95"/>
    </location>
</feature>
<comment type="caution">
    <text evidence="3">The sequence shown here is derived from an EMBL/GenBank/DDBJ whole genome shotgun (WGS) entry which is preliminary data.</text>
</comment>
<reference evidence="3 4" key="1">
    <citation type="submission" date="2020-07" db="EMBL/GenBank/DDBJ databases">
        <title>Description of Limosilactobacillus balticus sp. nov., Limosilactobacillus agrestis sp. nov., Limosilactobacillus albertensis sp. nov., Limosilactobacillus rudii sp. nov., Limosilactobacillus fastidiosus sp. nov., five novel Limosilactobacillus species isolated from the vertebrate gastrointestinal tract, and proposal of 6 subspecies of Limosilactobacillus reuteri adapted to the gastrointestinal tract of specific vertebrate hosts.</title>
        <authorList>
            <person name="Li F."/>
            <person name="Cheng C."/>
            <person name="Zheng J."/>
            <person name="Quevedo R.M."/>
            <person name="Li J."/>
            <person name="Roos S."/>
            <person name="Gaenzle M.G."/>
            <person name="Walter J."/>
        </authorList>
    </citation>
    <scope>NUCLEOTIDE SEQUENCE [LARGE SCALE GENOMIC DNA]</scope>
    <source>
        <strain evidence="3 4">RRLNB_1_1</strain>
    </source>
</reference>
<feature type="region of interest" description="Disordered" evidence="1">
    <location>
        <begin position="78"/>
        <end position="119"/>
    </location>
</feature>
<evidence type="ECO:0000256" key="2">
    <source>
        <dbReference type="SAM" id="Phobius"/>
    </source>
</evidence>
<keyword evidence="2" id="KW-1133">Transmembrane helix</keyword>
<keyword evidence="2" id="KW-0472">Membrane</keyword>
<evidence type="ECO:0000256" key="1">
    <source>
        <dbReference type="SAM" id="MobiDB-lite"/>
    </source>
</evidence>
<evidence type="ECO:0000313" key="3">
    <source>
        <dbReference type="EMBL" id="MBB1069127.1"/>
    </source>
</evidence>
<name>A0A7W3TQP0_9LACO</name>
<evidence type="ECO:0000313" key="4">
    <source>
        <dbReference type="Proteomes" id="UP000518316"/>
    </source>
</evidence>
<organism evidence="3 4">
    <name type="scientific">Limosilactobacillus albertensis</name>
    <dbReference type="NCBI Taxonomy" id="2759752"/>
    <lineage>
        <taxon>Bacteria</taxon>
        <taxon>Bacillati</taxon>
        <taxon>Bacillota</taxon>
        <taxon>Bacilli</taxon>
        <taxon>Lactobacillales</taxon>
        <taxon>Lactobacillaceae</taxon>
        <taxon>Limosilactobacillus</taxon>
    </lineage>
</organism>
<feature type="compositionally biased region" description="Basic residues" evidence="1">
    <location>
        <begin position="107"/>
        <end position="119"/>
    </location>
</feature>
<dbReference type="EMBL" id="JACIVC010000046">
    <property type="protein sequence ID" value="MBB1069127.1"/>
    <property type="molecule type" value="Genomic_DNA"/>
</dbReference>
<accession>A0A7W3TQP0</accession>
<dbReference type="AlphaFoldDB" id="A0A7W3TQP0"/>